<keyword evidence="12" id="KW-1185">Reference proteome</keyword>
<dbReference type="Gene3D" id="3.40.50.720">
    <property type="entry name" value="NAD(P)-binding Rossmann-like Domain"/>
    <property type="match status" value="1"/>
</dbReference>
<dbReference type="InterPro" id="IPR053958">
    <property type="entry name" value="HMGCR/SNAP/NPC1-like_SSD"/>
</dbReference>
<evidence type="ECO:0000256" key="2">
    <source>
        <dbReference type="ARBA" id="ARBA00004394"/>
    </source>
</evidence>
<dbReference type="GO" id="GO:0016491">
    <property type="term" value="F:oxidoreductase activity"/>
    <property type="evidence" value="ECO:0007669"/>
    <property type="project" value="InterPro"/>
</dbReference>
<keyword evidence="3" id="KW-0853">WD repeat</keyword>
<dbReference type="Pfam" id="PF00107">
    <property type="entry name" value="ADH_zinc_N"/>
    <property type="match status" value="1"/>
</dbReference>
<feature type="transmembrane region" description="Helical" evidence="9">
    <location>
        <begin position="763"/>
        <end position="782"/>
    </location>
</feature>
<evidence type="ECO:0000256" key="5">
    <source>
        <dbReference type="ARBA" id="ARBA00022824"/>
    </source>
</evidence>
<dbReference type="InterPro" id="IPR020843">
    <property type="entry name" value="ER"/>
</dbReference>
<dbReference type="Pfam" id="PF08240">
    <property type="entry name" value="ADH_N"/>
    <property type="match status" value="1"/>
</dbReference>
<dbReference type="InterPro" id="IPR000731">
    <property type="entry name" value="SSD"/>
</dbReference>
<keyword evidence="9" id="KW-1133">Transmembrane helix</keyword>
<keyword evidence="7 9" id="KW-0472">Membrane</keyword>
<dbReference type="Gene3D" id="3.90.180.10">
    <property type="entry name" value="Medium-chain alcohol dehydrogenases, catalytic domain"/>
    <property type="match status" value="1"/>
</dbReference>
<evidence type="ECO:0000313" key="12">
    <source>
        <dbReference type="Proteomes" id="UP000054248"/>
    </source>
</evidence>
<evidence type="ECO:0000313" key="11">
    <source>
        <dbReference type="EMBL" id="KIO20217.1"/>
    </source>
</evidence>
<dbReference type="SUPFAM" id="SSF82866">
    <property type="entry name" value="Multidrug efflux transporter AcrB transmembrane domain"/>
    <property type="match status" value="1"/>
</dbReference>
<evidence type="ECO:0000259" key="10">
    <source>
        <dbReference type="PROSITE" id="PS50156"/>
    </source>
</evidence>
<dbReference type="GO" id="GO:0000139">
    <property type="term" value="C:Golgi membrane"/>
    <property type="evidence" value="ECO:0007669"/>
    <property type="project" value="UniProtKB-SubCell"/>
</dbReference>
<dbReference type="CDD" id="cd08267">
    <property type="entry name" value="MDR1"/>
    <property type="match status" value="1"/>
</dbReference>
<dbReference type="InterPro" id="IPR013149">
    <property type="entry name" value="ADH-like_C"/>
</dbReference>
<evidence type="ECO:0000256" key="3">
    <source>
        <dbReference type="ARBA" id="ARBA00022574"/>
    </source>
</evidence>
<feature type="region of interest" description="Disordered" evidence="8">
    <location>
        <begin position="1038"/>
        <end position="1060"/>
    </location>
</feature>
<dbReference type="PANTHER" id="PTHR46378:SF1">
    <property type="entry name" value="STEROL REGULATORY ELEMENT-BINDING PROTEIN CLEAVAGE-ACTIVATING PROTEIN"/>
    <property type="match status" value="1"/>
</dbReference>
<dbReference type="AlphaFoldDB" id="A0A0C3LFJ1"/>
<comment type="subcellular location">
    <subcellularLocation>
        <location evidence="1">Endoplasmic reticulum</location>
    </subcellularLocation>
    <subcellularLocation>
        <location evidence="2">Golgi apparatus membrane</location>
    </subcellularLocation>
</comment>
<keyword evidence="4" id="KW-0677">Repeat</keyword>
<feature type="transmembrane region" description="Helical" evidence="9">
    <location>
        <begin position="691"/>
        <end position="713"/>
    </location>
</feature>
<evidence type="ECO:0000256" key="6">
    <source>
        <dbReference type="ARBA" id="ARBA00023034"/>
    </source>
</evidence>
<name>A0A0C3LFJ1_9AGAM</name>
<reference evidence="12" key="2">
    <citation type="submission" date="2015-01" db="EMBL/GenBank/DDBJ databases">
        <title>Evolutionary Origins and Diversification of the Mycorrhizal Mutualists.</title>
        <authorList>
            <consortium name="DOE Joint Genome Institute"/>
            <consortium name="Mycorrhizal Genomics Consortium"/>
            <person name="Kohler A."/>
            <person name="Kuo A."/>
            <person name="Nagy L.G."/>
            <person name="Floudas D."/>
            <person name="Copeland A."/>
            <person name="Barry K.W."/>
            <person name="Cichocki N."/>
            <person name="Veneault-Fourrey C."/>
            <person name="LaButti K."/>
            <person name="Lindquist E.A."/>
            <person name="Lipzen A."/>
            <person name="Lundell T."/>
            <person name="Morin E."/>
            <person name="Murat C."/>
            <person name="Riley R."/>
            <person name="Ohm R."/>
            <person name="Sun H."/>
            <person name="Tunlid A."/>
            <person name="Henrissat B."/>
            <person name="Grigoriev I.V."/>
            <person name="Hibbett D.S."/>
            <person name="Martin F."/>
        </authorList>
    </citation>
    <scope>NUCLEOTIDE SEQUENCE [LARGE SCALE GENOMIC DNA]</scope>
    <source>
        <strain evidence="12">MUT 4182</strain>
    </source>
</reference>
<dbReference type="PROSITE" id="PS50156">
    <property type="entry name" value="SSD"/>
    <property type="match status" value="1"/>
</dbReference>
<dbReference type="SMART" id="SM00829">
    <property type="entry name" value="PKS_ER"/>
    <property type="match status" value="1"/>
</dbReference>
<dbReference type="PANTHER" id="PTHR46378">
    <property type="entry name" value="STEROL REGULATORY ELEMENT-BINDING PROTEIN CLEAVAGE-ACTIVATING PROTEIN"/>
    <property type="match status" value="1"/>
</dbReference>
<feature type="transmembrane region" description="Helical" evidence="9">
    <location>
        <begin position="889"/>
        <end position="915"/>
    </location>
</feature>
<sequence length="1071" mass="116991">MTTIPQTQKAWRIVRKGSPAHALELCNDTPVLDDLPEGHVLVKIKTAALNPVGYKLMGLLPNFLRRQPLTAEYDFAGVIVKQNGAPFSAGDQVFGQMPAEGKYPNRGQGALAQYVTIEAKQLARKPDSVTWEDAAGLSLVGRTAIDALVDMAQIKAGQHIFVNGGSSSVGLAAIQVAKAYGCTVTTSCSGKNTDLVKRCGADEVVDYTASPPHERFKKDPPSQLFDVILDAVGASSSRGLYLNSGSYLKSEGRFICTIPPGTAGSPSLWSGVKAGEVIVPTFFYNFGLHCAKNQIRVILISDLVITSLFYPALAIYFSSQPLSHFSTRLQDSLLALHTDDNLGSYRADLQDIWEVLDVRLQEDTATQARCGSERTVRLERLLIPSVQPDDVHGVLNKETFSAVLELQNRLQGVLTSPAYRDVLDCISDPKYSAQPTCLAFGPLDYWQNDKSELDQARNVIETINSAQEIVKAGVPLNKELTLARRGAVDERGWIYEADFLVLTYFFPETDCHANTRHAAWSQAVQEAVSGLGSAAQLPKQPKLLALQLSAEQLTYRTSVLSVILYICYIVIFVYFSGALRRIDTVHSRFGLVFTGMVEIMASTITSSDDGPLKSIYRAILPVMIVFIGAEDMFILVHEVVSTPVTLPVKERIAQGLSRAGTSNTFKVCAYNAIFGSMAYFTTGAIKQFCIFTVVVLVAHWFLIHTFFVAVLAIDIQRLELGDMIHQGPRIHSTVNSPAKEKVIEEVSSATSKGRWRFFRLDRAAKNGSLLVILSITGLLYYASLPTTPTPTRVTTPKPTDAARASFFQSMGVAQETSRPSDDFDRLLNPTTSASGKSSMEFWRIFNPDNNHLLHLRVESPTFVQLRSSHTSPQLPVGRRKALSRSLRPLIWTMRIVVLPMSATAIALYCLLLYLLKDADLLEAQRNRAESDGTSQDYDAELSTGKSLEGSASFATLSRPFVADVELITTSKDGRVIAAISTEDEFAVWNKGELLSSALLALKTEDAQVLPANGHGQPLQNGNSLIQRSAGLRRLVELSGPKPSTARSSASASSPAYDTPHLPLHRNGVVLA</sequence>
<dbReference type="SUPFAM" id="SSF50129">
    <property type="entry name" value="GroES-like"/>
    <property type="match status" value="1"/>
</dbReference>
<accession>A0A0C3LFJ1</accession>
<organism evidence="11 12">
    <name type="scientific">Tulasnella calospora MUT 4182</name>
    <dbReference type="NCBI Taxonomy" id="1051891"/>
    <lineage>
        <taxon>Eukaryota</taxon>
        <taxon>Fungi</taxon>
        <taxon>Dikarya</taxon>
        <taxon>Basidiomycota</taxon>
        <taxon>Agaricomycotina</taxon>
        <taxon>Agaricomycetes</taxon>
        <taxon>Cantharellales</taxon>
        <taxon>Tulasnellaceae</taxon>
        <taxon>Tulasnella</taxon>
    </lineage>
</organism>
<dbReference type="EMBL" id="KN823182">
    <property type="protein sequence ID" value="KIO20217.1"/>
    <property type="molecule type" value="Genomic_DNA"/>
</dbReference>
<dbReference type="GO" id="GO:0032936">
    <property type="term" value="C:SREBP-SCAP complex"/>
    <property type="evidence" value="ECO:0007669"/>
    <property type="project" value="TreeGrafter"/>
</dbReference>
<keyword evidence="5" id="KW-0256">Endoplasmic reticulum</keyword>
<dbReference type="Proteomes" id="UP000054248">
    <property type="component" value="Unassembled WGS sequence"/>
</dbReference>
<dbReference type="GO" id="GO:0005789">
    <property type="term" value="C:endoplasmic reticulum membrane"/>
    <property type="evidence" value="ECO:0007669"/>
    <property type="project" value="InterPro"/>
</dbReference>
<keyword evidence="6" id="KW-0333">Golgi apparatus</keyword>
<dbReference type="InterPro" id="IPR030225">
    <property type="entry name" value="SCAP"/>
</dbReference>
<feature type="transmembrane region" description="Helical" evidence="9">
    <location>
        <begin position="667"/>
        <end position="685"/>
    </location>
</feature>
<keyword evidence="9" id="KW-0812">Transmembrane</keyword>
<dbReference type="GO" id="GO:0045540">
    <property type="term" value="P:regulation of cholesterol biosynthetic process"/>
    <property type="evidence" value="ECO:0007669"/>
    <property type="project" value="TreeGrafter"/>
</dbReference>
<dbReference type="InterPro" id="IPR036291">
    <property type="entry name" value="NAD(P)-bd_dom_sf"/>
</dbReference>
<evidence type="ECO:0000256" key="8">
    <source>
        <dbReference type="SAM" id="MobiDB-lite"/>
    </source>
</evidence>
<evidence type="ECO:0000256" key="9">
    <source>
        <dbReference type="SAM" id="Phobius"/>
    </source>
</evidence>
<evidence type="ECO:0000256" key="1">
    <source>
        <dbReference type="ARBA" id="ARBA00004240"/>
    </source>
</evidence>
<reference evidence="11 12" key="1">
    <citation type="submission" date="2014-04" db="EMBL/GenBank/DDBJ databases">
        <authorList>
            <consortium name="DOE Joint Genome Institute"/>
            <person name="Kuo A."/>
            <person name="Girlanda M."/>
            <person name="Perotto S."/>
            <person name="Kohler A."/>
            <person name="Nagy L.G."/>
            <person name="Floudas D."/>
            <person name="Copeland A."/>
            <person name="Barry K.W."/>
            <person name="Cichocki N."/>
            <person name="Veneault-Fourrey C."/>
            <person name="LaButti K."/>
            <person name="Lindquist E.A."/>
            <person name="Lipzen A."/>
            <person name="Lundell T."/>
            <person name="Morin E."/>
            <person name="Murat C."/>
            <person name="Sun H."/>
            <person name="Tunlid A."/>
            <person name="Henrissat B."/>
            <person name="Grigoriev I.V."/>
            <person name="Hibbett D.S."/>
            <person name="Martin F."/>
            <person name="Nordberg H.P."/>
            <person name="Cantor M.N."/>
            <person name="Hua S.X."/>
        </authorList>
    </citation>
    <scope>NUCLEOTIDE SEQUENCE [LARGE SCALE GENOMIC DNA]</scope>
    <source>
        <strain evidence="11 12">MUT 4182</strain>
    </source>
</reference>
<dbReference type="GO" id="GO:0032934">
    <property type="term" value="F:sterol binding"/>
    <property type="evidence" value="ECO:0007669"/>
    <property type="project" value="InterPro"/>
</dbReference>
<dbReference type="STRING" id="1051891.A0A0C3LFJ1"/>
<dbReference type="HOGENOM" id="CLU_287610_0_0_1"/>
<feature type="domain" description="SSD" evidence="10">
    <location>
        <begin position="560"/>
        <end position="713"/>
    </location>
</feature>
<dbReference type="OrthoDB" id="6510177at2759"/>
<dbReference type="InterPro" id="IPR011032">
    <property type="entry name" value="GroES-like_sf"/>
</dbReference>
<dbReference type="Pfam" id="PF12349">
    <property type="entry name" value="Sterol-sensing"/>
    <property type="match status" value="1"/>
</dbReference>
<feature type="compositionally biased region" description="Low complexity" evidence="8">
    <location>
        <begin position="1043"/>
        <end position="1055"/>
    </location>
</feature>
<dbReference type="InterPro" id="IPR013154">
    <property type="entry name" value="ADH-like_N"/>
</dbReference>
<evidence type="ECO:0000256" key="7">
    <source>
        <dbReference type="ARBA" id="ARBA00023136"/>
    </source>
</evidence>
<feature type="transmembrane region" description="Helical" evidence="9">
    <location>
        <begin position="558"/>
        <end position="577"/>
    </location>
</feature>
<gene>
    <name evidence="11" type="ORF">M407DRAFT_221148</name>
</gene>
<dbReference type="GO" id="GO:0032933">
    <property type="term" value="P:SREBP signaling pathway"/>
    <property type="evidence" value="ECO:0007669"/>
    <property type="project" value="InterPro"/>
</dbReference>
<dbReference type="SUPFAM" id="SSF51735">
    <property type="entry name" value="NAD(P)-binding Rossmann-fold domains"/>
    <property type="match status" value="1"/>
</dbReference>
<protein>
    <recommendedName>
        <fullName evidence="10">SSD domain-containing protein</fullName>
    </recommendedName>
</protein>
<proteinExistence type="predicted"/>
<evidence type="ECO:0000256" key="4">
    <source>
        <dbReference type="ARBA" id="ARBA00022737"/>
    </source>
</evidence>